<proteinExistence type="predicted"/>
<protein>
    <submittedName>
        <fullName evidence="1">Uncharacterized protein</fullName>
    </submittedName>
</protein>
<organism evidence="1 2">
    <name type="scientific">Rickettsia asiatica</name>
    <dbReference type="NCBI Taxonomy" id="238800"/>
    <lineage>
        <taxon>Bacteria</taxon>
        <taxon>Pseudomonadati</taxon>
        <taxon>Pseudomonadota</taxon>
        <taxon>Alphaproteobacteria</taxon>
        <taxon>Rickettsiales</taxon>
        <taxon>Rickettsiaceae</taxon>
        <taxon>Rickettsieae</taxon>
        <taxon>Rickettsia</taxon>
        <taxon>spotted fever group</taxon>
    </lineage>
</organism>
<dbReference type="Proteomes" id="UP000321183">
    <property type="component" value="Chromosome"/>
</dbReference>
<sequence length="93" mass="10638">MNVNFSHYGSNILSVAAGLEEPYKTDITCYLLIKGATYLNTTLEEAEQANQNVNDLHKQIFFKAINENKLEVIKKFVEIYGFDVNTDIVLIHR</sequence>
<dbReference type="RefSeq" id="WP_147143113.1">
    <property type="nucleotide sequence ID" value="NZ_AP019563.1"/>
</dbReference>
<keyword evidence="2" id="KW-1185">Reference proteome</keyword>
<name>A0A510GHB9_9RICK</name>
<gene>
    <name evidence="1" type="ORF">RAS_10660</name>
</gene>
<dbReference type="EMBL" id="AP019563">
    <property type="protein sequence ID" value="BBJ31957.1"/>
    <property type="molecule type" value="Genomic_DNA"/>
</dbReference>
<evidence type="ECO:0000313" key="2">
    <source>
        <dbReference type="Proteomes" id="UP000321183"/>
    </source>
</evidence>
<reference evidence="1 2" key="1">
    <citation type="submission" date="2019-04" db="EMBL/GenBank/DDBJ databases">
        <title>Draft genome sequence of Rickettsia asiatica Maytaro1284.</title>
        <authorList>
            <person name="Thu M."/>
            <person name="Qiu Y."/>
            <person name="Nakao R."/>
        </authorList>
    </citation>
    <scope>NUCLEOTIDE SEQUENCE [LARGE SCALE GENOMIC DNA]</scope>
    <source>
        <strain evidence="1 2">Maytaro1284</strain>
    </source>
</reference>
<accession>A0A510GHB9</accession>
<evidence type="ECO:0000313" key="1">
    <source>
        <dbReference type="EMBL" id="BBJ31957.1"/>
    </source>
</evidence>
<dbReference type="KEGG" id="ras:RAS_10660"/>
<dbReference type="AlphaFoldDB" id="A0A510GHB9"/>